<feature type="domain" description="Transglycosylase SLT" evidence="2">
    <location>
        <begin position="176"/>
        <end position="220"/>
    </location>
</feature>
<name>A0ABP8EFA9_9MICO</name>
<proteinExistence type="predicted"/>
<comment type="caution">
    <text evidence="3">The sequence shown here is derived from an EMBL/GenBank/DDBJ whole genome shotgun (WGS) entry which is preliminary data.</text>
</comment>
<evidence type="ECO:0000313" key="4">
    <source>
        <dbReference type="Proteomes" id="UP001501586"/>
    </source>
</evidence>
<feature type="region of interest" description="Disordered" evidence="1">
    <location>
        <begin position="38"/>
        <end position="75"/>
    </location>
</feature>
<sequence>MSQASRLFVVIAGSLAVVLAIASAALMARLLTQPDQVAAPSGQVPSAPPVAPPPPAQPDPDATAAGDSAEHPSQVESDWLRQASQQTGIPERVLQAYVAAGAWAAENRRNCNLGWNTLAAIGAVESNHGRHQDAFVQANGNLSEPLVGLQLNGMGVATIPDSDEGRLDGDTEYDRAVGPMQFIPDSWKRHGLDGNGDGQKDPNNIDDAAMTAASYLCSSGNLGTAGGWERAILSYNNSLDYVNKVYNASVVYARNTDPGARAPEPQTVPATTPAAG</sequence>
<dbReference type="SUPFAM" id="SSF53955">
    <property type="entry name" value="Lysozyme-like"/>
    <property type="match status" value="1"/>
</dbReference>
<feature type="compositionally biased region" description="Pro residues" evidence="1">
    <location>
        <begin position="46"/>
        <end position="58"/>
    </location>
</feature>
<dbReference type="InterPro" id="IPR043426">
    <property type="entry name" value="MltB-like"/>
</dbReference>
<gene>
    <name evidence="3" type="ORF">GCM10022261_01170</name>
</gene>
<dbReference type="CDD" id="cd13399">
    <property type="entry name" value="Slt35-like"/>
    <property type="match status" value="1"/>
</dbReference>
<dbReference type="PANTHER" id="PTHR30163">
    <property type="entry name" value="MEMBRANE-BOUND LYTIC MUREIN TRANSGLYCOSYLASE B"/>
    <property type="match status" value="1"/>
</dbReference>
<evidence type="ECO:0000259" key="2">
    <source>
        <dbReference type="Pfam" id="PF13406"/>
    </source>
</evidence>
<dbReference type="RefSeq" id="WP_236865777.1">
    <property type="nucleotide sequence ID" value="NZ_BAABAZ010000003.1"/>
</dbReference>
<protein>
    <recommendedName>
        <fullName evidence="2">Transglycosylase SLT domain-containing protein</fullName>
    </recommendedName>
</protein>
<dbReference type="Pfam" id="PF13406">
    <property type="entry name" value="SLT_2"/>
    <property type="match status" value="1"/>
</dbReference>
<dbReference type="Proteomes" id="UP001501586">
    <property type="component" value="Unassembled WGS sequence"/>
</dbReference>
<reference evidence="4" key="1">
    <citation type="journal article" date="2019" name="Int. J. Syst. Evol. Microbiol.">
        <title>The Global Catalogue of Microorganisms (GCM) 10K type strain sequencing project: providing services to taxonomists for standard genome sequencing and annotation.</title>
        <authorList>
            <consortium name="The Broad Institute Genomics Platform"/>
            <consortium name="The Broad Institute Genome Sequencing Center for Infectious Disease"/>
            <person name="Wu L."/>
            <person name="Ma J."/>
        </authorList>
    </citation>
    <scope>NUCLEOTIDE SEQUENCE [LARGE SCALE GENOMIC DNA]</scope>
    <source>
        <strain evidence="4">JCM 17458</strain>
    </source>
</reference>
<dbReference type="InterPro" id="IPR031304">
    <property type="entry name" value="SLT_2"/>
</dbReference>
<dbReference type="PANTHER" id="PTHR30163:SF8">
    <property type="entry name" value="LYTIC MUREIN TRANSGLYCOSYLASE"/>
    <property type="match status" value="1"/>
</dbReference>
<keyword evidence="4" id="KW-1185">Reference proteome</keyword>
<accession>A0ABP8EFA9</accession>
<dbReference type="EMBL" id="BAABAZ010000003">
    <property type="protein sequence ID" value="GAA4282586.1"/>
    <property type="molecule type" value="Genomic_DNA"/>
</dbReference>
<feature type="region of interest" description="Disordered" evidence="1">
    <location>
        <begin position="257"/>
        <end position="276"/>
    </location>
</feature>
<dbReference type="InterPro" id="IPR023346">
    <property type="entry name" value="Lysozyme-like_dom_sf"/>
</dbReference>
<evidence type="ECO:0000256" key="1">
    <source>
        <dbReference type="SAM" id="MobiDB-lite"/>
    </source>
</evidence>
<evidence type="ECO:0000313" key="3">
    <source>
        <dbReference type="EMBL" id="GAA4282586.1"/>
    </source>
</evidence>
<dbReference type="Gene3D" id="1.10.530.10">
    <property type="match status" value="1"/>
</dbReference>
<organism evidence="3 4">
    <name type="scientific">Brevibacterium daeguense</name>
    <dbReference type="NCBI Taxonomy" id="909936"/>
    <lineage>
        <taxon>Bacteria</taxon>
        <taxon>Bacillati</taxon>
        <taxon>Actinomycetota</taxon>
        <taxon>Actinomycetes</taxon>
        <taxon>Micrococcales</taxon>
        <taxon>Brevibacteriaceae</taxon>
        <taxon>Brevibacterium</taxon>
    </lineage>
</organism>